<feature type="region of interest" description="Disordered" evidence="7">
    <location>
        <begin position="601"/>
        <end position="628"/>
    </location>
</feature>
<organism evidence="9 10">
    <name type="scientific">Ectocarpus siliculosus</name>
    <name type="common">Brown alga</name>
    <name type="synonym">Conferva siliculosa</name>
    <dbReference type="NCBI Taxonomy" id="2880"/>
    <lineage>
        <taxon>Eukaryota</taxon>
        <taxon>Sar</taxon>
        <taxon>Stramenopiles</taxon>
        <taxon>Ochrophyta</taxon>
        <taxon>PX clade</taxon>
        <taxon>Phaeophyceae</taxon>
        <taxon>Ectocarpales</taxon>
        <taxon>Ectocarpaceae</taxon>
        <taxon>Ectocarpus</taxon>
    </lineage>
</organism>
<evidence type="ECO:0000256" key="4">
    <source>
        <dbReference type="ARBA" id="ARBA00022737"/>
    </source>
</evidence>
<dbReference type="InterPro" id="IPR018247">
    <property type="entry name" value="EF_Hand_1_Ca_BS"/>
</dbReference>
<keyword evidence="10" id="KW-1185">Reference proteome</keyword>
<gene>
    <name evidence="9" type="ORF">Esi_0147_0027</name>
</gene>
<reference evidence="9 10" key="1">
    <citation type="journal article" date="2010" name="Nature">
        <title>The Ectocarpus genome and the independent evolution of multicellularity in brown algae.</title>
        <authorList>
            <person name="Cock J.M."/>
            <person name="Sterck L."/>
            <person name="Rouze P."/>
            <person name="Scornet D."/>
            <person name="Allen A.E."/>
            <person name="Amoutzias G."/>
            <person name="Anthouard V."/>
            <person name="Artiguenave F."/>
            <person name="Aury J.M."/>
            <person name="Badger J.H."/>
            <person name="Beszteri B."/>
            <person name="Billiau K."/>
            <person name="Bonnet E."/>
            <person name="Bothwell J.H."/>
            <person name="Bowler C."/>
            <person name="Boyen C."/>
            <person name="Brownlee C."/>
            <person name="Carrano C.J."/>
            <person name="Charrier B."/>
            <person name="Cho G.Y."/>
            <person name="Coelho S.M."/>
            <person name="Collen J."/>
            <person name="Corre E."/>
            <person name="Da Silva C."/>
            <person name="Delage L."/>
            <person name="Delaroque N."/>
            <person name="Dittami S.M."/>
            <person name="Doulbeau S."/>
            <person name="Elias M."/>
            <person name="Farnham G."/>
            <person name="Gachon C.M."/>
            <person name="Gschloessl B."/>
            <person name="Heesch S."/>
            <person name="Jabbari K."/>
            <person name="Jubin C."/>
            <person name="Kawai H."/>
            <person name="Kimura K."/>
            <person name="Kloareg B."/>
            <person name="Kupper F.C."/>
            <person name="Lang D."/>
            <person name="Le Bail A."/>
            <person name="Leblanc C."/>
            <person name="Lerouge P."/>
            <person name="Lohr M."/>
            <person name="Lopez P.J."/>
            <person name="Martens C."/>
            <person name="Maumus F."/>
            <person name="Michel G."/>
            <person name="Miranda-Saavedra D."/>
            <person name="Morales J."/>
            <person name="Moreau H."/>
            <person name="Motomura T."/>
            <person name="Nagasato C."/>
            <person name="Napoli C.A."/>
            <person name="Nelson D.R."/>
            <person name="Nyvall-Collen P."/>
            <person name="Peters A.F."/>
            <person name="Pommier C."/>
            <person name="Potin P."/>
            <person name="Poulain J."/>
            <person name="Quesneville H."/>
            <person name="Read B."/>
            <person name="Rensing S.A."/>
            <person name="Ritter A."/>
            <person name="Rousvoal S."/>
            <person name="Samanta M."/>
            <person name="Samson G."/>
            <person name="Schroeder D.C."/>
            <person name="Segurens B."/>
            <person name="Strittmatter M."/>
            <person name="Tonon T."/>
            <person name="Tregear J.W."/>
            <person name="Valentin K."/>
            <person name="von Dassow P."/>
            <person name="Yamagishi T."/>
            <person name="Van de Peer Y."/>
            <person name="Wincker P."/>
        </authorList>
    </citation>
    <scope>NUCLEOTIDE SEQUENCE [LARGE SCALE GENOMIC DNA]</scope>
    <source>
        <strain evidence="10">Ec32 / CCAP1310/4</strain>
    </source>
</reference>
<dbReference type="PANTHER" id="PTHR23055:SF178">
    <property type="entry name" value="NEUROCALCIN HOMOLOG"/>
    <property type="match status" value="1"/>
</dbReference>
<evidence type="ECO:0000256" key="7">
    <source>
        <dbReference type="SAM" id="MobiDB-lite"/>
    </source>
</evidence>
<dbReference type="Proteomes" id="UP000002630">
    <property type="component" value="Linkage Group LG11"/>
</dbReference>
<dbReference type="Pfam" id="PF13202">
    <property type="entry name" value="EF-hand_5"/>
    <property type="match status" value="1"/>
</dbReference>
<feature type="region of interest" description="Disordered" evidence="7">
    <location>
        <begin position="332"/>
        <end position="398"/>
    </location>
</feature>
<feature type="compositionally biased region" description="Basic and acidic residues" evidence="7">
    <location>
        <begin position="357"/>
        <end position="368"/>
    </location>
</feature>
<evidence type="ECO:0000256" key="6">
    <source>
        <dbReference type="ARBA" id="ARBA00023288"/>
    </source>
</evidence>
<protein>
    <recommendedName>
        <fullName evidence="8">EF-hand domain-containing protein</fullName>
    </recommendedName>
</protein>
<dbReference type="InParanoid" id="D7FKQ2"/>
<dbReference type="PANTHER" id="PTHR23055">
    <property type="entry name" value="CALCIUM BINDING PROTEINS"/>
    <property type="match status" value="1"/>
</dbReference>
<evidence type="ECO:0000313" key="10">
    <source>
        <dbReference type="Proteomes" id="UP000002630"/>
    </source>
</evidence>
<proteinExistence type="inferred from homology"/>
<keyword evidence="2" id="KW-0519">Myristate</keyword>
<feature type="domain" description="EF-hand" evidence="8">
    <location>
        <begin position="747"/>
        <end position="782"/>
    </location>
</feature>
<keyword evidence="3" id="KW-0479">Metal-binding</keyword>
<feature type="compositionally biased region" description="Low complexity" evidence="7">
    <location>
        <begin position="341"/>
        <end position="352"/>
    </location>
</feature>
<dbReference type="SMART" id="SM00054">
    <property type="entry name" value="EFh"/>
    <property type="match status" value="3"/>
</dbReference>
<evidence type="ECO:0000313" key="9">
    <source>
        <dbReference type="EMBL" id="CBJ29451.1"/>
    </source>
</evidence>
<evidence type="ECO:0000256" key="5">
    <source>
        <dbReference type="ARBA" id="ARBA00022837"/>
    </source>
</evidence>
<dbReference type="Gene3D" id="1.10.238.10">
    <property type="entry name" value="EF-hand"/>
    <property type="match status" value="2"/>
</dbReference>
<dbReference type="PROSITE" id="PS50222">
    <property type="entry name" value="EF_HAND_2"/>
    <property type="match status" value="1"/>
</dbReference>
<dbReference type="SUPFAM" id="SSF47473">
    <property type="entry name" value="EF-hand"/>
    <property type="match status" value="2"/>
</dbReference>
<evidence type="ECO:0000256" key="1">
    <source>
        <dbReference type="ARBA" id="ARBA00006049"/>
    </source>
</evidence>
<dbReference type="InterPro" id="IPR011992">
    <property type="entry name" value="EF-hand-dom_pair"/>
</dbReference>
<dbReference type="InterPro" id="IPR028846">
    <property type="entry name" value="Recoverin"/>
</dbReference>
<evidence type="ECO:0000256" key="3">
    <source>
        <dbReference type="ARBA" id="ARBA00022723"/>
    </source>
</evidence>
<name>D7FKQ2_ECTSI</name>
<keyword evidence="6" id="KW-0449">Lipoprotein</keyword>
<dbReference type="STRING" id="2880.D7FKQ2"/>
<feature type="compositionally biased region" description="Basic and acidic residues" evidence="7">
    <location>
        <begin position="376"/>
        <end position="386"/>
    </location>
</feature>
<evidence type="ECO:0000256" key="2">
    <source>
        <dbReference type="ARBA" id="ARBA00022707"/>
    </source>
</evidence>
<dbReference type="EMBL" id="FN648046">
    <property type="protein sequence ID" value="CBJ29451.1"/>
    <property type="molecule type" value="Genomic_DNA"/>
</dbReference>
<dbReference type="GO" id="GO:0005509">
    <property type="term" value="F:calcium ion binding"/>
    <property type="evidence" value="ECO:0007669"/>
    <property type="project" value="InterPro"/>
</dbReference>
<keyword evidence="5" id="KW-0106">Calcium</keyword>
<keyword evidence="4" id="KW-0677">Repeat</keyword>
<evidence type="ECO:0000259" key="8">
    <source>
        <dbReference type="PROSITE" id="PS50222"/>
    </source>
</evidence>
<accession>D7FKQ2</accession>
<dbReference type="EMBL" id="FN649736">
    <property type="protein sequence ID" value="CBJ29451.1"/>
    <property type="molecule type" value="Genomic_DNA"/>
</dbReference>
<dbReference type="PROSITE" id="PS00018">
    <property type="entry name" value="EF_HAND_1"/>
    <property type="match status" value="1"/>
</dbReference>
<sequence>MPQYNKWYPMHPGPRAEFDADLKHLAKNLGIEALSTTRAIFGLFDDGRGGILHIQDLAAGLTVLCDASMAQFVQCACRLYRGPDGDSGFDDVFGLTLSILKVLHASGRADWPWPGMLPHEVSAVVSSDFFLRKGLPLSGRVTIDWSAFAALEETERSSETAGGGCWGHLLQGLRKYDITVVLGLLSAFVDQSGGISRPAFVGCMRALFEEDGCCVLSAAETMELKISLTRLYQVLDGDRMETVAFRDLARFVRAPVTSGVREIRSMNWAESLHNLGAVACCVRVSLTPFLRFCCGLASSRPLMEESRTAAATERRDLDVNDERIERNVDLHARLHSKAHPSTSTAANSNEASWTEPDELRGELEKLAERSANGSSSKEDTGGEGRPCKGTLDEVESPLSESLEQARRVTRLCNTSVAQVVVVLKDFVNDGGRLARQSVHQCIRRLRTAIENESRVRETVGEYEENARDQSYSSAAAHHVINRLFDAVDVHNAGDVNFCEFASALSVLCGDTRQEKMRAIFNLFLGGEECGITARDIATYTTSAFRAMYKLQPSLEGEVGIAPEALGILTASNMMEEALRNGDGRISPRDFSGWLSDDGNPHGAEGFARDAEPLEPPGIEKAGEDDARPDEDVALRGDREVGHADGAGLSRKQHIVMRARKLLCLDCFNVMELMEILAEVTVTGTLALGDMWRCIGYLLQLGGTSEGTVEWDDAFFLTQRIHRAFQDNDGIVGFAALTCGISTLCQLSVKDKILVAFTLFDTDGDGQLTFEELTTCIASVLRVVCAVGQDVKGIANPDRLGAALATQCFRQATVSIDEKLGIDDFRLFLGGSPRISIDARRSGGLG</sequence>
<dbReference type="OrthoDB" id="191686at2759"/>
<comment type="similarity">
    <text evidence="1">Belongs to the recoverin family.</text>
</comment>
<dbReference type="InterPro" id="IPR002048">
    <property type="entry name" value="EF_hand_dom"/>
</dbReference>
<dbReference type="AlphaFoldDB" id="D7FKQ2"/>